<keyword evidence="5" id="KW-1185">Reference proteome</keyword>
<dbReference type="Gene3D" id="3.40.718.10">
    <property type="entry name" value="Isopropylmalate Dehydrogenase"/>
    <property type="match status" value="1"/>
</dbReference>
<dbReference type="KEGG" id="fpf:DCC35_16425"/>
<evidence type="ECO:0000256" key="2">
    <source>
        <dbReference type="ARBA" id="ARBA00023002"/>
    </source>
</evidence>
<dbReference type="NCBIfam" id="TIGR00557">
    <property type="entry name" value="pdxA"/>
    <property type="match status" value="1"/>
</dbReference>
<keyword evidence="1" id="KW-0479">Metal-binding</keyword>
<dbReference type="InterPro" id="IPR005255">
    <property type="entry name" value="PdxA_fam"/>
</dbReference>
<dbReference type="PANTHER" id="PTHR30004:SF6">
    <property type="entry name" value="D-THREONATE 4-PHOSPHATE DEHYDROGENASE"/>
    <property type="match status" value="1"/>
</dbReference>
<dbReference type="GO" id="GO:0051287">
    <property type="term" value="F:NAD binding"/>
    <property type="evidence" value="ECO:0007669"/>
    <property type="project" value="InterPro"/>
</dbReference>
<dbReference type="Proteomes" id="UP000298616">
    <property type="component" value="Chromosome"/>
</dbReference>
<sequence length="354" mass="39068">MENGSKDDLPKIGITIGDLNGIGTEVIIKSLIDNRMTKQFTPVIYGSTKTLSFYRKAMNVDNFNYSHVKNDNNFIPKKINVVNVWDHPVEINMGKSTSEGGEYAFKALEKAVSDAKEGHIDALVTAPINKHNIQQDDFDFPGHTEYLANRCGINNELMFLVSEDLRVAVMTGHIPLKDVAGKLNKEKIIDKLEVMINSLKHDFGIKKPRIAVMGLNPHAGEMGLLGDEEENIISPAIIEVKNKGNLVFGPYPADGFFGTASFKKYDAILAMYHDQGLIPFKTLAFETGVNYTAGLPIIRTSPDHGTAYDIVGKNQADPTSMMQAIFTAIDIVKNRKEYDTFESAPLNEGNPSKG</sequence>
<dbReference type="RefSeq" id="WP_137091808.1">
    <property type="nucleotide sequence ID" value="NZ_CP028923.1"/>
</dbReference>
<keyword evidence="3" id="KW-0520">NAD</keyword>
<dbReference type="AlphaFoldDB" id="A0A4D7JMY6"/>
<evidence type="ECO:0000256" key="3">
    <source>
        <dbReference type="ARBA" id="ARBA00023027"/>
    </source>
</evidence>
<dbReference type="EMBL" id="CP028923">
    <property type="protein sequence ID" value="QCK16213.1"/>
    <property type="molecule type" value="Genomic_DNA"/>
</dbReference>
<dbReference type="PANTHER" id="PTHR30004">
    <property type="entry name" value="4-HYDROXYTHREONINE-4-PHOSPHATE DEHYDROGENASE"/>
    <property type="match status" value="1"/>
</dbReference>
<dbReference type="GO" id="GO:0016491">
    <property type="term" value="F:oxidoreductase activity"/>
    <property type="evidence" value="ECO:0007669"/>
    <property type="project" value="UniProtKB-KW"/>
</dbReference>
<protein>
    <submittedName>
        <fullName evidence="4">4-hydroxythreonine-4-phosphate dehydrogenase PdxA</fullName>
    </submittedName>
</protein>
<evidence type="ECO:0000313" key="4">
    <source>
        <dbReference type="EMBL" id="QCK16213.1"/>
    </source>
</evidence>
<organism evidence="4 5">
    <name type="scientific">Mangrovivirga cuniculi</name>
    <dbReference type="NCBI Taxonomy" id="2715131"/>
    <lineage>
        <taxon>Bacteria</taxon>
        <taxon>Pseudomonadati</taxon>
        <taxon>Bacteroidota</taxon>
        <taxon>Cytophagia</taxon>
        <taxon>Cytophagales</taxon>
        <taxon>Mangrovivirgaceae</taxon>
        <taxon>Mangrovivirga</taxon>
    </lineage>
</organism>
<dbReference type="SUPFAM" id="SSF53659">
    <property type="entry name" value="Isocitrate/Isopropylmalate dehydrogenase-like"/>
    <property type="match status" value="1"/>
</dbReference>
<proteinExistence type="predicted"/>
<keyword evidence="2" id="KW-0560">Oxidoreductase</keyword>
<reference evidence="4 5" key="1">
    <citation type="submission" date="2018-04" db="EMBL/GenBank/DDBJ databases">
        <title>Complete genome uncultured novel isolate.</title>
        <authorList>
            <person name="Merlino G."/>
        </authorList>
    </citation>
    <scope>NUCLEOTIDE SEQUENCE [LARGE SCALE GENOMIC DNA]</scope>
    <source>
        <strain evidence="5">R1DC9</strain>
    </source>
</reference>
<evidence type="ECO:0000313" key="5">
    <source>
        <dbReference type="Proteomes" id="UP000298616"/>
    </source>
</evidence>
<gene>
    <name evidence="4" type="primary">pdxA</name>
    <name evidence="4" type="ORF">DCC35_16425</name>
</gene>
<dbReference type="Pfam" id="PF04166">
    <property type="entry name" value="PdxA"/>
    <property type="match status" value="1"/>
</dbReference>
<dbReference type="OrthoDB" id="9801783at2"/>
<dbReference type="GO" id="GO:0046872">
    <property type="term" value="F:metal ion binding"/>
    <property type="evidence" value="ECO:0007669"/>
    <property type="project" value="UniProtKB-KW"/>
</dbReference>
<name>A0A4D7JMY6_9BACT</name>
<evidence type="ECO:0000256" key="1">
    <source>
        <dbReference type="ARBA" id="ARBA00022723"/>
    </source>
</evidence>
<accession>A0A4D7JMY6</accession>